<protein>
    <submittedName>
        <fullName evidence="2">Uncharacterized protein</fullName>
    </submittedName>
</protein>
<keyword evidence="3" id="KW-1185">Reference proteome</keyword>
<proteinExistence type="predicted"/>
<sequence length="270" mass="30293">MPVIGGHSGQQPRNMRFGEIHKSLWLILPTENAPAGACINFKALNIDEYVDDFYKRDAYLRCYESVIHPCNGPDLWERQAFDDILPLPYKKPSHWPTKKRRRSHPDKEGRNQICLSRFGQIQRYSNCGAARHKRSGCPKPPDGAQQSKKHKEASTSNSKGKGVAKLVTRRASRSLSQPAPETAAKKRKVTVGTSSSQPLPHSMRLSTTPSPTWQGRTRRTIAKPIPIALWLFDKWLFCVSHETRIGSLTSGSGECLTSVTLQRHHGICTC</sequence>
<feature type="compositionally biased region" description="Polar residues" evidence="1">
    <location>
        <begin position="191"/>
        <end position="215"/>
    </location>
</feature>
<dbReference type="EMBL" id="JASCZI010181385">
    <property type="protein sequence ID" value="MED6182827.1"/>
    <property type="molecule type" value="Genomic_DNA"/>
</dbReference>
<comment type="caution">
    <text evidence="2">The sequence shown here is derived from an EMBL/GenBank/DDBJ whole genome shotgun (WGS) entry which is preliminary data.</text>
</comment>
<evidence type="ECO:0000313" key="2">
    <source>
        <dbReference type="EMBL" id="MED6182827.1"/>
    </source>
</evidence>
<name>A0ABU6WAH3_9FABA</name>
<evidence type="ECO:0000313" key="3">
    <source>
        <dbReference type="Proteomes" id="UP001341840"/>
    </source>
</evidence>
<feature type="compositionally biased region" description="Basic residues" evidence="1">
    <location>
        <begin position="91"/>
        <end position="104"/>
    </location>
</feature>
<accession>A0ABU6WAH3</accession>
<dbReference type="Proteomes" id="UP001341840">
    <property type="component" value="Unassembled WGS sequence"/>
</dbReference>
<reference evidence="2 3" key="1">
    <citation type="journal article" date="2023" name="Plants (Basel)">
        <title>Bridging the Gap: Combining Genomics and Transcriptomics Approaches to Understand Stylosanthes scabra, an Orphan Legume from the Brazilian Caatinga.</title>
        <authorList>
            <person name="Ferreira-Neto J.R.C."/>
            <person name="da Silva M.D."/>
            <person name="Binneck E."/>
            <person name="de Melo N.F."/>
            <person name="da Silva R.H."/>
            <person name="de Melo A.L.T.M."/>
            <person name="Pandolfi V."/>
            <person name="Bustamante F.O."/>
            <person name="Brasileiro-Vidal A.C."/>
            <person name="Benko-Iseppon A.M."/>
        </authorList>
    </citation>
    <scope>NUCLEOTIDE SEQUENCE [LARGE SCALE GENOMIC DNA]</scope>
    <source>
        <tissue evidence="2">Leaves</tissue>
    </source>
</reference>
<gene>
    <name evidence="2" type="ORF">PIB30_032395</name>
</gene>
<evidence type="ECO:0000256" key="1">
    <source>
        <dbReference type="SAM" id="MobiDB-lite"/>
    </source>
</evidence>
<feature type="region of interest" description="Disordered" evidence="1">
    <location>
        <begin position="91"/>
        <end position="112"/>
    </location>
</feature>
<feature type="region of interest" description="Disordered" evidence="1">
    <location>
        <begin position="129"/>
        <end position="215"/>
    </location>
</feature>
<organism evidence="2 3">
    <name type="scientific">Stylosanthes scabra</name>
    <dbReference type="NCBI Taxonomy" id="79078"/>
    <lineage>
        <taxon>Eukaryota</taxon>
        <taxon>Viridiplantae</taxon>
        <taxon>Streptophyta</taxon>
        <taxon>Embryophyta</taxon>
        <taxon>Tracheophyta</taxon>
        <taxon>Spermatophyta</taxon>
        <taxon>Magnoliopsida</taxon>
        <taxon>eudicotyledons</taxon>
        <taxon>Gunneridae</taxon>
        <taxon>Pentapetalae</taxon>
        <taxon>rosids</taxon>
        <taxon>fabids</taxon>
        <taxon>Fabales</taxon>
        <taxon>Fabaceae</taxon>
        <taxon>Papilionoideae</taxon>
        <taxon>50 kb inversion clade</taxon>
        <taxon>dalbergioids sensu lato</taxon>
        <taxon>Dalbergieae</taxon>
        <taxon>Pterocarpus clade</taxon>
        <taxon>Stylosanthes</taxon>
    </lineage>
</organism>